<organism evidence="1 2">
    <name type="scientific">Daedalea quercina L-15889</name>
    <dbReference type="NCBI Taxonomy" id="1314783"/>
    <lineage>
        <taxon>Eukaryota</taxon>
        <taxon>Fungi</taxon>
        <taxon>Dikarya</taxon>
        <taxon>Basidiomycota</taxon>
        <taxon>Agaricomycotina</taxon>
        <taxon>Agaricomycetes</taxon>
        <taxon>Polyporales</taxon>
        <taxon>Fomitopsis</taxon>
    </lineage>
</organism>
<dbReference type="Proteomes" id="UP000076727">
    <property type="component" value="Unassembled WGS sequence"/>
</dbReference>
<protein>
    <submittedName>
        <fullName evidence="1">Uncharacterized protein</fullName>
    </submittedName>
</protein>
<keyword evidence="2" id="KW-1185">Reference proteome</keyword>
<dbReference type="AlphaFoldDB" id="A0A165L0W5"/>
<accession>A0A165L0W5</accession>
<name>A0A165L0W5_9APHY</name>
<gene>
    <name evidence="1" type="ORF">DAEQUDRAFT_770219</name>
</gene>
<evidence type="ECO:0000313" key="2">
    <source>
        <dbReference type="Proteomes" id="UP000076727"/>
    </source>
</evidence>
<reference evidence="1 2" key="1">
    <citation type="journal article" date="2016" name="Mol. Biol. Evol.">
        <title>Comparative Genomics of Early-Diverging Mushroom-Forming Fungi Provides Insights into the Origins of Lignocellulose Decay Capabilities.</title>
        <authorList>
            <person name="Nagy L.G."/>
            <person name="Riley R."/>
            <person name="Tritt A."/>
            <person name="Adam C."/>
            <person name="Daum C."/>
            <person name="Floudas D."/>
            <person name="Sun H."/>
            <person name="Yadav J.S."/>
            <person name="Pangilinan J."/>
            <person name="Larsson K.H."/>
            <person name="Matsuura K."/>
            <person name="Barry K."/>
            <person name="Labutti K."/>
            <person name="Kuo R."/>
            <person name="Ohm R.A."/>
            <person name="Bhattacharya S.S."/>
            <person name="Shirouzu T."/>
            <person name="Yoshinaga Y."/>
            <person name="Martin F.M."/>
            <person name="Grigoriev I.V."/>
            <person name="Hibbett D.S."/>
        </authorList>
    </citation>
    <scope>NUCLEOTIDE SEQUENCE [LARGE SCALE GENOMIC DNA]</scope>
    <source>
        <strain evidence="1 2">L-15889</strain>
    </source>
</reference>
<evidence type="ECO:0000313" key="1">
    <source>
        <dbReference type="EMBL" id="KZT63850.1"/>
    </source>
</evidence>
<proteinExistence type="predicted"/>
<sequence>MSSMNSSASEEVLDWGYIFFGDSPHQVVPVMPFLGCDSHIKMKVLGSLCEEITEGGAYLVSSSLCSHCIALSVFYLDEL</sequence>
<dbReference type="EMBL" id="KV429153">
    <property type="protein sequence ID" value="KZT63850.1"/>
    <property type="molecule type" value="Genomic_DNA"/>
</dbReference>